<sequence>MSLCKIDPALFPCNAFNSSELCKIDPTLFPCNAFSSSQFLKLKDQQSNLLPKPHCIRSNDTFDF</sequence>
<dbReference type="AlphaFoldDB" id="B6TUD0"/>
<accession>B6TUD0</accession>
<proteinExistence type="evidence at transcript level"/>
<protein>
    <submittedName>
        <fullName evidence="1">Uncharacterized protein</fullName>
    </submittedName>
</protein>
<name>B6TUD0_MAIZE</name>
<dbReference type="HOGENOM" id="CLU_2870884_0_0_1"/>
<reference evidence="1" key="1">
    <citation type="journal article" date="2009" name="Plant Mol. Biol.">
        <title>Insights into corn genes derived from large-scale cDNA sequencing.</title>
        <authorList>
            <person name="Alexandrov N.N."/>
            <person name="Brover V.V."/>
            <person name="Freidin S."/>
            <person name="Troukhan M.E."/>
            <person name="Tatarinova T.V."/>
            <person name="Zhang H."/>
            <person name="Swaller T.J."/>
            <person name="Lu Y.P."/>
            <person name="Bouck J."/>
            <person name="Flavell R.B."/>
            <person name="Feldmann K.A."/>
        </authorList>
    </citation>
    <scope>NUCLEOTIDE SEQUENCE</scope>
</reference>
<dbReference type="EMBL" id="EU968595">
    <property type="protein sequence ID" value="ACG40713.1"/>
    <property type="molecule type" value="mRNA"/>
</dbReference>
<organism evidence="1">
    <name type="scientific">Zea mays</name>
    <name type="common">Maize</name>
    <dbReference type="NCBI Taxonomy" id="4577"/>
    <lineage>
        <taxon>Eukaryota</taxon>
        <taxon>Viridiplantae</taxon>
        <taxon>Streptophyta</taxon>
        <taxon>Embryophyta</taxon>
        <taxon>Tracheophyta</taxon>
        <taxon>Spermatophyta</taxon>
        <taxon>Magnoliopsida</taxon>
        <taxon>Liliopsida</taxon>
        <taxon>Poales</taxon>
        <taxon>Poaceae</taxon>
        <taxon>PACMAD clade</taxon>
        <taxon>Panicoideae</taxon>
        <taxon>Andropogonodae</taxon>
        <taxon>Andropogoneae</taxon>
        <taxon>Tripsacinae</taxon>
        <taxon>Zea</taxon>
    </lineage>
</organism>
<evidence type="ECO:0000313" key="1">
    <source>
        <dbReference type="EMBL" id="ACG40713.1"/>
    </source>
</evidence>